<dbReference type="Pfam" id="PF09811">
    <property type="entry name" value="Yae1_N"/>
    <property type="match status" value="1"/>
</dbReference>
<evidence type="ECO:0000256" key="4">
    <source>
        <dbReference type="ARBA" id="ARBA00023242"/>
    </source>
</evidence>
<dbReference type="EMBL" id="OZ019895">
    <property type="protein sequence ID" value="CAK9219756.1"/>
    <property type="molecule type" value="Genomic_DNA"/>
</dbReference>
<gene>
    <name evidence="7" type="ORF">CSSPTR1EN2_LOCUS14825</name>
</gene>
<feature type="region of interest" description="Disordered" evidence="5">
    <location>
        <begin position="1"/>
        <end position="35"/>
    </location>
</feature>
<keyword evidence="4" id="KW-0539">Nucleus</keyword>
<evidence type="ECO:0000313" key="8">
    <source>
        <dbReference type="Proteomes" id="UP001497512"/>
    </source>
</evidence>
<accession>A0ABP0UEA6</accession>
<feature type="compositionally biased region" description="Basic and acidic residues" evidence="5">
    <location>
        <begin position="142"/>
        <end position="153"/>
    </location>
</feature>
<sequence>MAEDDDDVWESDKDERSEEEILRGGGARSTSELDREWQARQAQFHTLGYRDGVEEGKNSSVQEGFDEGYREAAIAGFNWGVARGITSAFAALPASLKEKLVSDVSVIGRLEALHTTISALSSTDALRSYYRDSVQPAAVRLSDSHASVERSQLHNEQQQVSAEISTGGSAAPLSMAGVHRLPETDSGGVWEQGQADEALSNPSGNSNSTANLTCNPNGCACIASQESQSEVADGASGIALAEEELDAFSEEMLLEENNELAPLTVRAAPVLGELDAVEREVKVELQSTSIMLS</sequence>
<evidence type="ECO:0000256" key="5">
    <source>
        <dbReference type="SAM" id="MobiDB-lite"/>
    </source>
</evidence>
<reference evidence="7" key="1">
    <citation type="submission" date="2024-02" db="EMBL/GenBank/DDBJ databases">
        <authorList>
            <consortium name="ELIXIR-Norway"/>
            <consortium name="Elixir Norway"/>
        </authorList>
    </citation>
    <scope>NUCLEOTIDE SEQUENCE</scope>
</reference>
<feature type="region of interest" description="Disordered" evidence="5">
    <location>
        <begin position="142"/>
        <end position="173"/>
    </location>
</feature>
<evidence type="ECO:0000256" key="2">
    <source>
        <dbReference type="ARBA" id="ARBA00004496"/>
    </source>
</evidence>
<evidence type="ECO:0000259" key="6">
    <source>
        <dbReference type="Pfam" id="PF09811"/>
    </source>
</evidence>
<evidence type="ECO:0000313" key="7">
    <source>
        <dbReference type="EMBL" id="CAK9219756.1"/>
    </source>
</evidence>
<proteinExistence type="predicted"/>
<evidence type="ECO:0000256" key="3">
    <source>
        <dbReference type="ARBA" id="ARBA00022490"/>
    </source>
</evidence>
<organism evidence="7 8">
    <name type="scientific">Sphagnum troendelagicum</name>
    <dbReference type="NCBI Taxonomy" id="128251"/>
    <lineage>
        <taxon>Eukaryota</taxon>
        <taxon>Viridiplantae</taxon>
        <taxon>Streptophyta</taxon>
        <taxon>Embryophyta</taxon>
        <taxon>Bryophyta</taxon>
        <taxon>Sphagnophytina</taxon>
        <taxon>Sphagnopsida</taxon>
        <taxon>Sphagnales</taxon>
        <taxon>Sphagnaceae</taxon>
        <taxon>Sphagnum</taxon>
    </lineage>
</organism>
<dbReference type="Proteomes" id="UP001497512">
    <property type="component" value="Chromosome 3"/>
</dbReference>
<dbReference type="PANTHER" id="PTHR18829">
    <property type="entry name" value="PROTEIN YAE1 HOMOLOG"/>
    <property type="match status" value="1"/>
</dbReference>
<evidence type="ECO:0000256" key="1">
    <source>
        <dbReference type="ARBA" id="ARBA00004123"/>
    </source>
</evidence>
<dbReference type="InterPro" id="IPR038881">
    <property type="entry name" value="Yae1-like"/>
</dbReference>
<dbReference type="InterPro" id="IPR019191">
    <property type="entry name" value="Essential_protein_Yae1_N"/>
</dbReference>
<protein>
    <recommendedName>
        <fullName evidence="6">Essential protein Yae1 N-terminal domain-containing protein</fullName>
    </recommendedName>
</protein>
<feature type="compositionally biased region" description="Basic and acidic residues" evidence="5">
    <location>
        <begin position="10"/>
        <end position="22"/>
    </location>
</feature>
<comment type="subcellular location">
    <subcellularLocation>
        <location evidence="2">Cytoplasm</location>
    </subcellularLocation>
    <subcellularLocation>
        <location evidence="1">Nucleus</location>
    </subcellularLocation>
</comment>
<dbReference type="PANTHER" id="PTHR18829:SF0">
    <property type="entry name" value="PROTEIN YAE1 HOMOLOG"/>
    <property type="match status" value="1"/>
</dbReference>
<name>A0ABP0UEA6_9BRYO</name>
<keyword evidence="8" id="KW-1185">Reference proteome</keyword>
<feature type="domain" description="Essential protein Yae1 N-terminal" evidence="6">
    <location>
        <begin position="48"/>
        <end position="85"/>
    </location>
</feature>
<feature type="compositionally biased region" description="Polar residues" evidence="5">
    <location>
        <begin position="154"/>
        <end position="168"/>
    </location>
</feature>
<keyword evidence="3" id="KW-0963">Cytoplasm</keyword>